<dbReference type="RefSeq" id="WP_394317260.1">
    <property type="nucleotide sequence ID" value="NZ_JBHMQV010000007.1"/>
</dbReference>
<keyword evidence="3" id="KW-1185">Reference proteome</keyword>
<protein>
    <submittedName>
        <fullName evidence="2">Cytochrome P450</fullName>
    </submittedName>
</protein>
<gene>
    <name evidence="2" type="ORF">ACFH04_07115</name>
</gene>
<dbReference type="PRINTS" id="PR00359">
    <property type="entry name" value="BP450"/>
</dbReference>
<dbReference type="InterPro" id="IPR002397">
    <property type="entry name" value="Cyt_P450_B"/>
</dbReference>
<accession>A0ABV6TCI4</accession>
<comment type="similarity">
    <text evidence="1">Belongs to the cytochrome P450 family.</text>
</comment>
<evidence type="ECO:0000256" key="1">
    <source>
        <dbReference type="ARBA" id="ARBA00010617"/>
    </source>
</evidence>
<dbReference type="Proteomes" id="UP001589887">
    <property type="component" value="Unassembled WGS sequence"/>
</dbReference>
<evidence type="ECO:0000313" key="2">
    <source>
        <dbReference type="EMBL" id="MFC0843504.1"/>
    </source>
</evidence>
<organism evidence="2 3">
    <name type="scientific">Streptomyces noboritoensis</name>
    <dbReference type="NCBI Taxonomy" id="67337"/>
    <lineage>
        <taxon>Bacteria</taxon>
        <taxon>Bacillati</taxon>
        <taxon>Actinomycetota</taxon>
        <taxon>Actinomycetes</taxon>
        <taxon>Kitasatosporales</taxon>
        <taxon>Streptomycetaceae</taxon>
        <taxon>Streptomyces</taxon>
    </lineage>
</organism>
<name>A0ABV6TCI4_9ACTN</name>
<sequence length="415" mass="44520">MTTPASAHPGPADTVSRIPLYVPEFAADPHRAYAEMRQRFGPYVPVDLDPSGVPATLVIGYYEAVRILNDPRTFPADPRAWQQSVRADCPILPMLEWRPNALRSAGDAHTRYRAATTASLAGIDQHALGSTVEHITARQIDRFRAAGRADVITEFAWPVAFQTLNHLLGCPAETGARVARGMAQIFEGGSDAAAGNHLLAQALLELVDLRRRHPGDDSTTRLLAHPARLDDTELIHQLVTLYGAGIEPQQNLIANTVLLLLADPRFAGDVLSGSLTVRDALDHTLASDPPMANYCLSYPTRTVTVSEHVVLPARQPVIISLAACNNDPAIAGPGRAGNRSHLAFSAGPHACPARTPAYLIAQSAIDVLLDVLPDLRLVPGTRPSWRPGPFHRALAALPVEFSPSAPALTPEGARP</sequence>
<dbReference type="PANTHER" id="PTHR46696:SF1">
    <property type="entry name" value="CYTOCHROME P450 YJIB-RELATED"/>
    <property type="match status" value="1"/>
</dbReference>
<reference evidence="2 3" key="1">
    <citation type="submission" date="2024-09" db="EMBL/GenBank/DDBJ databases">
        <authorList>
            <person name="Sun Q."/>
            <person name="Mori K."/>
        </authorList>
    </citation>
    <scope>NUCLEOTIDE SEQUENCE [LARGE SCALE GENOMIC DNA]</scope>
    <source>
        <strain evidence="2 3">JCM 4557</strain>
    </source>
</reference>
<evidence type="ECO:0000313" key="3">
    <source>
        <dbReference type="Proteomes" id="UP001589887"/>
    </source>
</evidence>
<dbReference type="Gene3D" id="1.10.630.10">
    <property type="entry name" value="Cytochrome P450"/>
    <property type="match status" value="1"/>
</dbReference>
<dbReference type="PANTHER" id="PTHR46696">
    <property type="entry name" value="P450, PUTATIVE (EUROFUNG)-RELATED"/>
    <property type="match status" value="1"/>
</dbReference>
<dbReference type="SUPFAM" id="SSF48264">
    <property type="entry name" value="Cytochrome P450"/>
    <property type="match status" value="1"/>
</dbReference>
<dbReference type="InterPro" id="IPR036396">
    <property type="entry name" value="Cyt_P450_sf"/>
</dbReference>
<proteinExistence type="inferred from homology"/>
<comment type="caution">
    <text evidence="2">The sequence shown here is derived from an EMBL/GenBank/DDBJ whole genome shotgun (WGS) entry which is preliminary data.</text>
</comment>
<dbReference type="EMBL" id="JBHMQV010000007">
    <property type="protein sequence ID" value="MFC0843504.1"/>
    <property type="molecule type" value="Genomic_DNA"/>
</dbReference>